<dbReference type="PANTHER" id="PTHR43143:SF1">
    <property type="entry name" value="SERINE_THREONINE-PROTEIN PHOSPHATASE CPPED1"/>
    <property type="match status" value="1"/>
</dbReference>
<evidence type="ECO:0000313" key="4">
    <source>
        <dbReference type="Proteomes" id="UP000247498"/>
    </source>
</evidence>
<dbReference type="EMBL" id="BDRX01000029">
    <property type="protein sequence ID" value="GBF92125.1"/>
    <property type="molecule type" value="Genomic_DNA"/>
</dbReference>
<evidence type="ECO:0000259" key="2">
    <source>
        <dbReference type="Pfam" id="PF00149"/>
    </source>
</evidence>
<accession>A0A2V0P4W5</accession>
<dbReference type="InParanoid" id="A0A2V0P4W5"/>
<dbReference type="AlphaFoldDB" id="A0A2V0P4W5"/>
<feature type="compositionally biased region" description="Basic residues" evidence="1">
    <location>
        <begin position="84"/>
        <end position="93"/>
    </location>
</feature>
<dbReference type="InterPro" id="IPR029052">
    <property type="entry name" value="Metallo-depent_PP-like"/>
</dbReference>
<evidence type="ECO:0000313" key="3">
    <source>
        <dbReference type="EMBL" id="GBF92125.1"/>
    </source>
</evidence>
<organism evidence="3 4">
    <name type="scientific">Raphidocelis subcapitata</name>
    <dbReference type="NCBI Taxonomy" id="307507"/>
    <lineage>
        <taxon>Eukaryota</taxon>
        <taxon>Viridiplantae</taxon>
        <taxon>Chlorophyta</taxon>
        <taxon>core chlorophytes</taxon>
        <taxon>Chlorophyceae</taxon>
        <taxon>CS clade</taxon>
        <taxon>Sphaeropleales</taxon>
        <taxon>Selenastraceae</taxon>
        <taxon>Raphidocelis</taxon>
    </lineage>
</organism>
<dbReference type="InterPro" id="IPR004843">
    <property type="entry name" value="Calcineurin-like_PHP"/>
</dbReference>
<dbReference type="PANTHER" id="PTHR43143">
    <property type="entry name" value="METALLOPHOSPHOESTERASE, CALCINEURIN SUPERFAMILY"/>
    <property type="match status" value="1"/>
</dbReference>
<dbReference type="Proteomes" id="UP000247498">
    <property type="component" value="Unassembled WGS sequence"/>
</dbReference>
<proteinExistence type="predicted"/>
<reference evidence="3 4" key="1">
    <citation type="journal article" date="2018" name="Sci. Rep.">
        <title>Raphidocelis subcapitata (=Pseudokirchneriella subcapitata) provides an insight into genome evolution and environmental adaptations in the Sphaeropleales.</title>
        <authorList>
            <person name="Suzuki S."/>
            <person name="Yamaguchi H."/>
            <person name="Nakajima N."/>
            <person name="Kawachi M."/>
        </authorList>
    </citation>
    <scope>NUCLEOTIDE SEQUENCE [LARGE SCALE GENOMIC DNA]</scope>
    <source>
        <strain evidence="3 4">NIES-35</strain>
    </source>
</reference>
<sequence>MRCRERPAPRGQRPRRQQQRAQPCVPGGEACCSGAAGSANQACTGSRSSGRRKVGGCVDRHDSTLGSTAAAGSTAGERAAPTRGRPRPARQRQRPAPAAQLLALSLLLLPLAAAARGGAAGVKVHYCPDGRSLETGLCYARCPLDSVGVGCSCWADGRSSWRGCGVRPRTCEARSFRRPLPPLAGGAGDAPFTLLLSADPQLFRNYTRFDDRRGAEAVNRHLVRSINAVGNLSAWPADAGGGAVREPRAMVVLGDLTEFYMERQQDAFRHFYDPSYPGSDPADRVRFPTWLMLGNHDYVNNVGRCSEKTFDADFCAKWAVSMMRSALAPDCPASHFAGLPKSNITSFDAGSMAYAFDYGRYHFVALHHSPRYEARGIGVAASMPWLARELASATAQQRRVVLFLHAHKDMRLQEDPTFAALIERSNVVAIFYGHVHIRPWGLVGRFPGTNVPIFNCGASWYNVYCLAEFMPDAIRVGAVAHFGDGEPSWFGTSLHSLPRGQRAKPVLEVFTANPNITTWWRADNTSADSIAAAQLAVAAESEDAEAPTPAQPPRSGAQAWRNESGPRGGGWHIHGLRRRLQAALAPAAWKGTWGGRWLRL</sequence>
<dbReference type="InterPro" id="IPR051918">
    <property type="entry name" value="STPP_CPPED1"/>
</dbReference>
<feature type="region of interest" description="Disordered" evidence="1">
    <location>
        <begin position="540"/>
        <end position="571"/>
    </location>
</feature>
<gene>
    <name evidence="3" type="ORF">Rsub_04472</name>
</gene>
<dbReference type="SUPFAM" id="SSF56300">
    <property type="entry name" value="Metallo-dependent phosphatases"/>
    <property type="match status" value="1"/>
</dbReference>
<dbReference type="Pfam" id="PF00149">
    <property type="entry name" value="Metallophos"/>
    <property type="match status" value="1"/>
</dbReference>
<feature type="compositionally biased region" description="Low complexity" evidence="1">
    <location>
        <begin position="64"/>
        <end position="83"/>
    </location>
</feature>
<dbReference type="OrthoDB" id="531255at2759"/>
<evidence type="ECO:0000256" key="1">
    <source>
        <dbReference type="SAM" id="MobiDB-lite"/>
    </source>
</evidence>
<dbReference type="STRING" id="307507.A0A2V0P4W5"/>
<protein>
    <recommendedName>
        <fullName evidence="2">Calcineurin-like phosphoesterase domain-containing protein</fullName>
    </recommendedName>
</protein>
<name>A0A2V0P4W5_9CHLO</name>
<keyword evidence="4" id="KW-1185">Reference proteome</keyword>
<dbReference type="GO" id="GO:0016787">
    <property type="term" value="F:hydrolase activity"/>
    <property type="evidence" value="ECO:0007669"/>
    <property type="project" value="InterPro"/>
</dbReference>
<comment type="caution">
    <text evidence="3">The sequence shown here is derived from an EMBL/GenBank/DDBJ whole genome shotgun (WGS) entry which is preliminary data.</text>
</comment>
<dbReference type="Gene3D" id="3.60.21.10">
    <property type="match status" value="1"/>
</dbReference>
<feature type="region of interest" description="Disordered" evidence="1">
    <location>
        <begin position="1"/>
        <end position="96"/>
    </location>
</feature>
<feature type="domain" description="Calcineurin-like phosphoesterase" evidence="2">
    <location>
        <begin position="247"/>
        <end position="437"/>
    </location>
</feature>
<feature type="compositionally biased region" description="Low complexity" evidence="1">
    <location>
        <begin position="19"/>
        <end position="39"/>
    </location>
</feature>